<gene>
    <name evidence="1" type="ORF">FE784_04045</name>
</gene>
<evidence type="ECO:0008006" key="3">
    <source>
        <dbReference type="Google" id="ProtNLM"/>
    </source>
</evidence>
<dbReference type="Proteomes" id="UP000307943">
    <property type="component" value="Unassembled WGS sequence"/>
</dbReference>
<evidence type="ECO:0000313" key="1">
    <source>
        <dbReference type="EMBL" id="TNJ67561.1"/>
    </source>
</evidence>
<organism evidence="1 2">
    <name type="scientific">Paenibacillus hemerocallicola</name>
    <dbReference type="NCBI Taxonomy" id="1172614"/>
    <lineage>
        <taxon>Bacteria</taxon>
        <taxon>Bacillati</taxon>
        <taxon>Bacillota</taxon>
        <taxon>Bacilli</taxon>
        <taxon>Bacillales</taxon>
        <taxon>Paenibacillaceae</taxon>
        <taxon>Paenibacillus</taxon>
    </lineage>
</organism>
<protein>
    <recommendedName>
        <fullName evidence="3">Glycoside hydrolase family 32 protein</fullName>
    </recommendedName>
</protein>
<dbReference type="InterPro" id="IPR023296">
    <property type="entry name" value="Glyco_hydro_beta-prop_sf"/>
</dbReference>
<proteinExistence type="predicted"/>
<name>A0A5C4TEX2_9BACL</name>
<keyword evidence="2" id="KW-1185">Reference proteome</keyword>
<accession>A0A5C4TEX2</accession>
<evidence type="ECO:0000313" key="2">
    <source>
        <dbReference type="Proteomes" id="UP000307943"/>
    </source>
</evidence>
<comment type="caution">
    <text evidence="1">The sequence shown here is derived from an EMBL/GenBank/DDBJ whole genome shotgun (WGS) entry which is preliminary data.</text>
</comment>
<dbReference type="AlphaFoldDB" id="A0A5C4TEX2"/>
<dbReference type="SUPFAM" id="SSF75005">
    <property type="entry name" value="Arabinanase/levansucrase/invertase"/>
    <property type="match status" value="1"/>
</dbReference>
<dbReference type="OrthoDB" id="177802at2"/>
<dbReference type="Gene3D" id="2.115.10.20">
    <property type="entry name" value="Glycosyl hydrolase domain, family 43"/>
    <property type="match status" value="2"/>
</dbReference>
<reference evidence="1 2" key="1">
    <citation type="submission" date="2019-05" db="EMBL/GenBank/DDBJ databases">
        <title>We sequenced the genome of Paenibacillus hemerocallicola KCTC 33185 for further insight into its adaptation and study the phylogeny of Paenibacillus.</title>
        <authorList>
            <person name="Narsing Rao M.P."/>
        </authorList>
    </citation>
    <scope>NUCLEOTIDE SEQUENCE [LARGE SCALE GENOMIC DNA]</scope>
    <source>
        <strain evidence="1 2">KCTC 33185</strain>
    </source>
</reference>
<dbReference type="RefSeq" id="WP_139600847.1">
    <property type="nucleotide sequence ID" value="NZ_VDCQ01000004.1"/>
</dbReference>
<dbReference type="EMBL" id="VDCQ01000004">
    <property type="protein sequence ID" value="TNJ67561.1"/>
    <property type="molecule type" value="Genomic_DNA"/>
</dbReference>
<sequence length="453" mass="52015">MKETISIGSRIEMFTDDRLIADMRGLRLQLNRPERKEVVLTFPESWEGPQCTYFTVLQDSDSGKVRMYYRGNCSTDDSEEQVTCYAESADGIHFVKPELGLFEFNGTKRNNIVLKGVLAHNFAPFYDRSPGAESTGRYKGVAGIGNSVQTLNNQSPLYALRSEDGIRWSMLREEPVLTDGAFDSQNIAFWDVNIGKYRCYNRYFTHDRIRGIQSTVSDDFIHWGLQQRNAYAHDVPLEQFYTNATIVCPQAEHLYLSFPMRFVQERKKVEAHRHVGVNDAVLMTSRDGTTWDRTFMEGWIRPGLDERNWTDRNIMTAYGCVESDTEFSFYITEHYRFETVRLRRVAVRKHGFASVHADYAGGEFATEPVRFAGERLMLNYSTSAAGFLQVEVADESGVALDGLSFDDMLPLYGDSLQEEVRWKSGTGLRGLEDRPVRLRFRMKDADLYAFQVK</sequence>